<dbReference type="InterPro" id="IPR000789">
    <property type="entry name" value="Cyclin-dep_kinase_reg-sub"/>
</dbReference>
<dbReference type="InterPro" id="IPR036858">
    <property type="entry name" value="Cyclin-dep_kinase_reg-sub_sf"/>
</dbReference>
<reference evidence="6" key="1">
    <citation type="submission" date="2009-08" db="EMBL/GenBank/DDBJ databases">
        <title>Annotation of Salpingoeca rosetta.</title>
        <authorList>
            <consortium name="The Broad Institute Genome Sequencing Platform"/>
            <person name="Russ C."/>
            <person name="Cuomo C."/>
            <person name="Burger G."/>
            <person name="Gray M.W."/>
            <person name="Holland P.W.H."/>
            <person name="King N."/>
            <person name="Lang F.B.F."/>
            <person name="Roger A.J."/>
            <person name="Ruiz-Trillo I."/>
            <person name="Young S.K."/>
            <person name="Zeng Q."/>
            <person name="Gargeya S."/>
            <person name="Alvarado L."/>
            <person name="Berlin A."/>
            <person name="Chapman S.B."/>
            <person name="Chen Z."/>
            <person name="Freedman E."/>
            <person name="Gellesch M."/>
            <person name="Goldberg J."/>
            <person name="Griggs A."/>
            <person name="Gujja S."/>
            <person name="Heilman E."/>
            <person name="Heiman D."/>
            <person name="Howarth C."/>
            <person name="Mehta T."/>
            <person name="Neiman D."/>
            <person name="Pearson M."/>
            <person name="Roberts A."/>
            <person name="Saif S."/>
            <person name="Shea T."/>
            <person name="Shenoy N."/>
            <person name="Sisk P."/>
            <person name="Stolte C."/>
            <person name="Sykes S."/>
            <person name="White J."/>
            <person name="Yandava C."/>
            <person name="Haas B."/>
            <person name="Nusbaum C."/>
            <person name="Birren B."/>
        </authorList>
    </citation>
    <scope>NUCLEOTIDE SEQUENCE [LARGE SCALE GENOMIC DNA]</scope>
    <source>
        <strain evidence="6">ATCC 50818</strain>
    </source>
</reference>
<dbReference type="RefSeq" id="XP_004994498.1">
    <property type="nucleotide sequence ID" value="XM_004994441.1"/>
</dbReference>
<dbReference type="SMART" id="SM01084">
    <property type="entry name" value="CKS"/>
    <property type="match status" value="1"/>
</dbReference>
<evidence type="ECO:0000313" key="7">
    <source>
        <dbReference type="Proteomes" id="UP000007799"/>
    </source>
</evidence>
<keyword evidence="7" id="KW-1185">Reference proteome</keyword>
<dbReference type="eggNOG" id="KOG3484">
    <property type="taxonomic scope" value="Eukaryota"/>
</dbReference>
<keyword evidence="3 4" id="KW-0131">Cell cycle</keyword>
<accession>F2U8G7</accession>
<gene>
    <name evidence="6" type="ORF">PTSG_04406</name>
</gene>
<dbReference type="Pfam" id="PF01111">
    <property type="entry name" value="CKS"/>
    <property type="match status" value="1"/>
</dbReference>
<evidence type="ECO:0000256" key="1">
    <source>
        <dbReference type="ARBA" id="ARBA00007782"/>
    </source>
</evidence>
<evidence type="ECO:0000256" key="5">
    <source>
        <dbReference type="SAM" id="MobiDB-lite"/>
    </source>
</evidence>
<dbReference type="KEGG" id="sre:PTSG_04406"/>
<organism evidence="7">
    <name type="scientific">Salpingoeca rosetta (strain ATCC 50818 / BSB-021)</name>
    <dbReference type="NCBI Taxonomy" id="946362"/>
    <lineage>
        <taxon>Eukaryota</taxon>
        <taxon>Choanoflagellata</taxon>
        <taxon>Craspedida</taxon>
        <taxon>Salpingoecidae</taxon>
        <taxon>Salpingoeca</taxon>
    </lineage>
</organism>
<dbReference type="AlphaFoldDB" id="F2U8G7"/>
<dbReference type="PANTHER" id="PTHR23415">
    <property type="entry name" value="CYCLIN-DEPENDENT KINASES REGULATORY SUBUNIT/60S RIBOSOME SUBUNIT BIOGENESIS PROTEIN NIP7"/>
    <property type="match status" value="1"/>
</dbReference>
<dbReference type="STRING" id="946362.F2U8G7"/>
<sequence length="120" mass="13506">MTTTPQRWTDDSSGIVYVERHRDDQFQYRTVILPGEMGQGLPLHRALTEKECRRLGIRQSKGWTHCLIRKKDPNSLLFRRKLDLGEDPLPSSTTPKETSSASSSSSTSAQAKSSDTCQPQ</sequence>
<feature type="region of interest" description="Disordered" evidence="5">
    <location>
        <begin position="81"/>
        <end position="120"/>
    </location>
</feature>
<comment type="function">
    <text evidence="4">Binds to the catalytic subunit of the cyclin dependent kinases and is essential for their biological function.</text>
</comment>
<dbReference type="GO" id="GO:0016538">
    <property type="term" value="F:cyclin-dependent protein serine/threonine kinase regulator activity"/>
    <property type="evidence" value="ECO:0007669"/>
    <property type="project" value="InterPro"/>
</dbReference>
<dbReference type="SUPFAM" id="SSF55637">
    <property type="entry name" value="Cell cycle regulatory proteins"/>
    <property type="match status" value="1"/>
</dbReference>
<dbReference type="OrthoDB" id="440676at2759"/>
<dbReference type="InParanoid" id="F2U8G7"/>
<name>F2U8G7_SALR5</name>
<dbReference type="Gene3D" id="3.30.170.10">
    <property type="entry name" value="Cyclin-dependent kinase, regulatory subunit"/>
    <property type="match status" value="1"/>
</dbReference>
<feature type="compositionally biased region" description="Low complexity" evidence="5">
    <location>
        <begin position="90"/>
        <end position="114"/>
    </location>
</feature>
<evidence type="ECO:0000313" key="6">
    <source>
        <dbReference type="EMBL" id="EGD72675.1"/>
    </source>
</evidence>
<proteinExistence type="inferred from homology"/>
<dbReference type="GO" id="GO:0051301">
    <property type="term" value="P:cell division"/>
    <property type="evidence" value="ECO:0007669"/>
    <property type="project" value="UniProtKB-UniRule"/>
</dbReference>
<keyword evidence="2 4" id="KW-0132">Cell division</keyword>
<protein>
    <recommendedName>
        <fullName evidence="4">Cyclin-dependent kinases regulatory subunit</fullName>
    </recommendedName>
</protein>
<evidence type="ECO:0000256" key="4">
    <source>
        <dbReference type="RuleBase" id="RU311113"/>
    </source>
</evidence>
<comment type="similarity">
    <text evidence="1 4">Belongs to the CKS family.</text>
</comment>
<dbReference type="Proteomes" id="UP000007799">
    <property type="component" value="Unassembled WGS sequence"/>
</dbReference>
<dbReference type="PRINTS" id="PR00296">
    <property type="entry name" value="CYCLINKINASE"/>
</dbReference>
<evidence type="ECO:0000256" key="3">
    <source>
        <dbReference type="ARBA" id="ARBA00023306"/>
    </source>
</evidence>
<dbReference type="EMBL" id="GL832964">
    <property type="protein sequence ID" value="EGD72675.1"/>
    <property type="molecule type" value="Genomic_DNA"/>
</dbReference>
<dbReference type="GeneID" id="16075080"/>
<evidence type="ECO:0000256" key="2">
    <source>
        <dbReference type="ARBA" id="ARBA00022618"/>
    </source>
</evidence>